<dbReference type="AlphaFoldDB" id="A0A8H3IC37"/>
<keyword evidence="11" id="KW-1185">Reference proteome</keyword>
<comment type="subcellular location">
    <subcellularLocation>
        <location evidence="1">Membrane</location>
        <topology evidence="1">Multi-pass membrane protein</topology>
    </subcellularLocation>
</comment>
<evidence type="ECO:0000256" key="6">
    <source>
        <dbReference type="ARBA" id="ARBA00023136"/>
    </source>
</evidence>
<organism evidence="10 11">
    <name type="scientific">Gomphillus americanus</name>
    <dbReference type="NCBI Taxonomy" id="1940652"/>
    <lineage>
        <taxon>Eukaryota</taxon>
        <taxon>Fungi</taxon>
        <taxon>Dikarya</taxon>
        <taxon>Ascomycota</taxon>
        <taxon>Pezizomycotina</taxon>
        <taxon>Lecanoromycetes</taxon>
        <taxon>OSLEUM clade</taxon>
        <taxon>Ostropomycetidae</taxon>
        <taxon>Ostropales</taxon>
        <taxon>Graphidaceae</taxon>
        <taxon>Gomphilloideae</taxon>
        <taxon>Gomphillus</taxon>
    </lineage>
</organism>
<feature type="compositionally biased region" description="Basic and acidic residues" evidence="7">
    <location>
        <begin position="1"/>
        <end position="14"/>
    </location>
</feature>
<feature type="region of interest" description="Disordered" evidence="7">
    <location>
        <begin position="1"/>
        <end position="28"/>
    </location>
</feature>
<dbReference type="InterPro" id="IPR050524">
    <property type="entry name" value="APC_YAT"/>
</dbReference>
<keyword evidence="2" id="KW-0813">Transport</keyword>
<evidence type="ECO:0000313" key="10">
    <source>
        <dbReference type="EMBL" id="CAF9922582.1"/>
    </source>
</evidence>
<dbReference type="GO" id="GO:0015171">
    <property type="term" value="F:amino acid transmembrane transporter activity"/>
    <property type="evidence" value="ECO:0007669"/>
    <property type="project" value="TreeGrafter"/>
</dbReference>
<evidence type="ECO:0000259" key="9">
    <source>
        <dbReference type="Pfam" id="PF00324"/>
    </source>
</evidence>
<reference evidence="10" key="1">
    <citation type="submission" date="2021-03" db="EMBL/GenBank/DDBJ databases">
        <authorList>
            <person name="Tagirdzhanova G."/>
        </authorList>
    </citation>
    <scope>NUCLEOTIDE SEQUENCE</scope>
</reference>
<feature type="domain" description="Amino acid permease/ SLC12A" evidence="9">
    <location>
        <begin position="64"/>
        <end position="545"/>
    </location>
</feature>
<dbReference type="FunFam" id="1.20.1740.10:FF:000006">
    <property type="entry name" value="General amino acid permease"/>
    <property type="match status" value="1"/>
</dbReference>
<keyword evidence="3 8" id="KW-0812">Transmembrane</keyword>
<dbReference type="InterPro" id="IPR004840">
    <property type="entry name" value="Amino_acid_permease_CS"/>
</dbReference>
<keyword evidence="6 8" id="KW-0472">Membrane</keyword>
<evidence type="ECO:0000256" key="2">
    <source>
        <dbReference type="ARBA" id="ARBA00022448"/>
    </source>
</evidence>
<dbReference type="EMBL" id="CAJPDQ010000018">
    <property type="protein sequence ID" value="CAF9922582.1"/>
    <property type="molecule type" value="Genomic_DNA"/>
</dbReference>
<dbReference type="Gene3D" id="1.20.1740.10">
    <property type="entry name" value="Amino acid/polyamine transporter I"/>
    <property type="match status" value="1"/>
</dbReference>
<accession>A0A8H3IC37</accession>
<dbReference type="PANTHER" id="PTHR43341">
    <property type="entry name" value="AMINO ACID PERMEASE"/>
    <property type="match status" value="1"/>
</dbReference>
<evidence type="ECO:0000313" key="11">
    <source>
        <dbReference type="Proteomes" id="UP000664169"/>
    </source>
</evidence>
<feature type="transmembrane region" description="Helical" evidence="8">
    <location>
        <begin position="490"/>
        <end position="509"/>
    </location>
</feature>
<feature type="transmembrane region" description="Helical" evidence="8">
    <location>
        <begin position="412"/>
        <end position="430"/>
    </location>
</feature>
<dbReference type="Proteomes" id="UP000664169">
    <property type="component" value="Unassembled WGS sequence"/>
</dbReference>
<dbReference type="PIRSF" id="PIRSF006060">
    <property type="entry name" value="AA_transporter"/>
    <property type="match status" value="1"/>
</dbReference>
<feature type="transmembrane region" description="Helical" evidence="8">
    <location>
        <begin position="67"/>
        <end position="86"/>
    </location>
</feature>
<evidence type="ECO:0000256" key="4">
    <source>
        <dbReference type="ARBA" id="ARBA00022970"/>
    </source>
</evidence>
<dbReference type="PROSITE" id="PS00218">
    <property type="entry name" value="AMINO_ACID_PERMEASE_1"/>
    <property type="match status" value="1"/>
</dbReference>
<feature type="transmembrane region" description="Helical" evidence="8">
    <location>
        <begin position="176"/>
        <end position="198"/>
    </location>
</feature>
<sequence>MDEKHISPTAEEKAYGSSSGDTPPYDGHNLQGADIRLKEAADIYGDVAAAEEYGYVTRGLKSRHIQFIALGGTIGTGLFLGIGKSLAASGPAPLLMGYTLTGIFVYAMMQCLGEMATWLPLPGAIPQFCARYVDGALGFAVGWNNWYQNAITICAEISAASLVINYWQGAQHINPAAWIAIILVVIVCLNIFAIQIYGEAEFCFASLKLITIFGLLIMSFIFIVGGDPAHYAYGFYYWQEHLENVNAAGEPQWGAFVFPFASAVSDRNSLSQFLAFFSTLINAAFSYGGVELVAVAAGEAENPRKNIPKAVRRVFWRILFFYVLGTIAIGCLVPANDPNLLNADSPTAASPWVIAIKNAGVPALDSIVNFVILTSASSSGNAFLYTGSRYMYALAQNGQAPRIFLKCSARGVPYYAVLVTAVVGLLTFLSCGSQDGGAAQAFSWFQNIVTIAQLFTWVSIGICYIRFYHALQAQGIDRNTLVFKSPFQPYLGYATAIFFSIVIFFSGFSSFMATPFAYKDFIADYIGVPIFFGFFFAWKLIKRTRLIPAAEVDLFTGKAALDEADAHWPEQIPRNILEKFWFWLC</sequence>
<evidence type="ECO:0000256" key="1">
    <source>
        <dbReference type="ARBA" id="ARBA00004141"/>
    </source>
</evidence>
<proteinExistence type="predicted"/>
<feature type="transmembrane region" description="Helical" evidence="8">
    <location>
        <begin position="204"/>
        <end position="224"/>
    </location>
</feature>
<name>A0A8H3IC37_9LECA</name>
<feature type="transmembrane region" description="Helical" evidence="8">
    <location>
        <begin position="92"/>
        <end position="109"/>
    </location>
</feature>
<protein>
    <recommendedName>
        <fullName evidence="9">Amino acid permease/ SLC12A domain-containing protein</fullName>
    </recommendedName>
</protein>
<keyword evidence="4" id="KW-0029">Amino-acid transport</keyword>
<dbReference type="PANTHER" id="PTHR43341:SF39">
    <property type="entry name" value="AMINO ACID TRANSPORTER (EUROFUNG)-RELATED"/>
    <property type="match status" value="1"/>
</dbReference>
<evidence type="ECO:0000256" key="3">
    <source>
        <dbReference type="ARBA" id="ARBA00022692"/>
    </source>
</evidence>
<feature type="transmembrane region" description="Helical" evidence="8">
    <location>
        <begin position="314"/>
        <end position="335"/>
    </location>
</feature>
<dbReference type="OrthoDB" id="3900342at2759"/>
<feature type="transmembrane region" description="Helical" evidence="8">
    <location>
        <begin position="450"/>
        <end position="469"/>
    </location>
</feature>
<dbReference type="InterPro" id="IPR004841">
    <property type="entry name" value="AA-permease/SLC12A_dom"/>
</dbReference>
<comment type="caution">
    <text evidence="10">The sequence shown here is derived from an EMBL/GenBank/DDBJ whole genome shotgun (WGS) entry which is preliminary data.</text>
</comment>
<evidence type="ECO:0000256" key="8">
    <source>
        <dbReference type="SAM" id="Phobius"/>
    </source>
</evidence>
<dbReference type="GO" id="GO:0016020">
    <property type="term" value="C:membrane"/>
    <property type="evidence" value="ECO:0007669"/>
    <property type="project" value="UniProtKB-SubCell"/>
</dbReference>
<evidence type="ECO:0000256" key="7">
    <source>
        <dbReference type="SAM" id="MobiDB-lite"/>
    </source>
</evidence>
<keyword evidence="5 8" id="KW-1133">Transmembrane helix</keyword>
<dbReference type="Pfam" id="PF00324">
    <property type="entry name" value="AA_permease"/>
    <property type="match status" value="1"/>
</dbReference>
<evidence type="ECO:0000256" key="5">
    <source>
        <dbReference type="ARBA" id="ARBA00022989"/>
    </source>
</evidence>
<feature type="transmembrane region" description="Helical" evidence="8">
    <location>
        <begin position="521"/>
        <end position="541"/>
    </location>
</feature>
<gene>
    <name evidence="10" type="ORF">GOMPHAMPRED_002617</name>
</gene>